<reference evidence="2 3" key="1">
    <citation type="submission" date="2015-04" db="EMBL/GenBank/DDBJ databases">
        <title>Draft genome of the roundworm Trichinella nativa.</title>
        <authorList>
            <person name="Mitreva M."/>
        </authorList>
    </citation>
    <scope>NUCLEOTIDE SEQUENCE [LARGE SCALE GENOMIC DNA]</scope>
    <source>
        <strain evidence="2 3">ISS45</strain>
    </source>
</reference>
<name>A0A1Y3E6P3_9BILA</name>
<dbReference type="Proteomes" id="UP000243006">
    <property type="component" value="Unassembled WGS sequence"/>
</dbReference>
<organism evidence="2 3">
    <name type="scientific">Trichinella nativa</name>
    <dbReference type="NCBI Taxonomy" id="6335"/>
    <lineage>
        <taxon>Eukaryota</taxon>
        <taxon>Metazoa</taxon>
        <taxon>Ecdysozoa</taxon>
        <taxon>Nematoda</taxon>
        <taxon>Enoplea</taxon>
        <taxon>Dorylaimia</taxon>
        <taxon>Trichinellida</taxon>
        <taxon>Trichinellidae</taxon>
        <taxon>Trichinella</taxon>
    </lineage>
</organism>
<evidence type="ECO:0000256" key="1">
    <source>
        <dbReference type="SAM" id="Phobius"/>
    </source>
</evidence>
<gene>
    <name evidence="2" type="ORF">D917_03812</name>
</gene>
<comment type="caution">
    <text evidence="2">The sequence shown here is derived from an EMBL/GenBank/DDBJ whole genome shotgun (WGS) entry which is preliminary data.</text>
</comment>
<feature type="transmembrane region" description="Helical" evidence="1">
    <location>
        <begin position="16"/>
        <end position="34"/>
    </location>
</feature>
<evidence type="ECO:0000313" key="3">
    <source>
        <dbReference type="Proteomes" id="UP000243006"/>
    </source>
</evidence>
<keyword evidence="1" id="KW-1133">Transmembrane helix</keyword>
<accession>A0A1Y3E6P3</accession>
<evidence type="ECO:0000313" key="2">
    <source>
        <dbReference type="EMBL" id="OUC40772.1"/>
    </source>
</evidence>
<protein>
    <submittedName>
        <fullName evidence="2">Uncharacterized protein</fullName>
    </submittedName>
</protein>
<sequence>HKPLLEIFAPNKETPYILSLGMLRWTVMLGAYVYDICYRPRKLIANADILSRLPTKIPDVEIPPPLEVLMLESDDTVIMKDNDIARMSLKDPTTGNIST</sequence>
<dbReference type="AlphaFoldDB" id="A0A1Y3E6P3"/>
<dbReference type="EMBL" id="LVZM01022438">
    <property type="protein sequence ID" value="OUC40772.1"/>
    <property type="molecule type" value="Genomic_DNA"/>
</dbReference>
<keyword evidence="1" id="KW-0472">Membrane</keyword>
<keyword evidence="1" id="KW-0812">Transmembrane</keyword>
<feature type="non-terminal residue" evidence="2">
    <location>
        <position position="1"/>
    </location>
</feature>
<proteinExistence type="predicted"/>